<dbReference type="GO" id="GO:0003677">
    <property type="term" value="F:DNA binding"/>
    <property type="evidence" value="ECO:0007669"/>
    <property type="project" value="InterPro"/>
</dbReference>
<keyword evidence="1" id="KW-0378">Hydrolase</keyword>
<gene>
    <name evidence="1" type="ORF">NCTC949_00728</name>
</gene>
<dbReference type="EMBL" id="LR134377">
    <property type="protein sequence ID" value="VEH05663.1"/>
    <property type="molecule type" value="Genomic_DNA"/>
</dbReference>
<proteinExistence type="predicted"/>
<sequence length="247" mass="28380">MYCSFIYFQFMETYSYGIDFFSDEVLENAVHRLMRRVDDALIRHNPHTNIIDPFAAIFEASLLKISLDEWFPTEVTRQLNKTLSNAVGDFHQDLLGRLPGWESTGTSGGYYDLKSTKPFGVNQQLAIAEVKNKYNTLNSGGKEKIYDNFQNLRALPEYKNHTFYLIEIIQRQSSGDIEWQLSNRAARKDIRRIGAQQVYAETTGQGDAFFRLFNAVTRVLEEKYGFDQQSSQSISAAELFGKAYDRG</sequence>
<dbReference type="GO" id="GO:0009036">
    <property type="term" value="F:type II site-specific deoxyribonuclease activity"/>
    <property type="evidence" value="ECO:0007669"/>
    <property type="project" value="InterPro"/>
</dbReference>
<dbReference type="AlphaFoldDB" id="A0AB38VQ45"/>
<organism evidence="1 2">
    <name type="scientific">Corynebacterium kutscheri</name>
    <dbReference type="NCBI Taxonomy" id="35755"/>
    <lineage>
        <taxon>Bacteria</taxon>
        <taxon>Bacillati</taxon>
        <taxon>Actinomycetota</taxon>
        <taxon>Actinomycetes</taxon>
        <taxon>Mycobacteriales</taxon>
        <taxon>Corynebacteriaceae</taxon>
        <taxon>Corynebacterium</taxon>
    </lineage>
</organism>
<protein>
    <submittedName>
        <fullName evidence="1">Eco47II restriction endonuclease</fullName>
    </submittedName>
</protein>
<dbReference type="Proteomes" id="UP000271380">
    <property type="component" value="Chromosome"/>
</dbReference>
<keyword evidence="1" id="KW-0540">Nuclease</keyword>
<dbReference type="Pfam" id="PF09553">
    <property type="entry name" value="RE_Eco47II"/>
    <property type="match status" value="1"/>
</dbReference>
<dbReference type="GO" id="GO:0009307">
    <property type="term" value="P:DNA restriction-modification system"/>
    <property type="evidence" value="ECO:0007669"/>
    <property type="project" value="InterPro"/>
</dbReference>
<accession>A0AB38VQ45</accession>
<keyword evidence="1" id="KW-0255">Endonuclease</keyword>
<name>A0AB38VQ45_9CORY</name>
<dbReference type="REBASE" id="288735">
    <property type="entry name" value="Cku949ORF727P"/>
</dbReference>
<reference evidence="1 2" key="1">
    <citation type="submission" date="2018-12" db="EMBL/GenBank/DDBJ databases">
        <authorList>
            <consortium name="Pathogen Informatics"/>
        </authorList>
    </citation>
    <scope>NUCLEOTIDE SEQUENCE [LARGE SCALE GENOMIC DNA]</scope>
    <source>
        <strain evidence="1 2">NCTC949</strain>
    </source>
</reference>
<dbReference type="InterPro" id="IPR019057">
    <property type="entry name" value="Restrct_endonuc_II_Eco47II"/>
</dbReference>
<evidence type="ECO:0000313" key="2">
    <source>
        <dbReference type="Proteomes" id="UP000271380"/>
    </source>
</evidence>
<evidence type="ECO:0000313" key="1">
    <source>
        <dbReference type="EMBL" id="VEH05663.1"/>
    </source>
</evidence>